<proteinExistence type="predicted"/>
<evidence type="ECO:0000313" key="1">
    <source>
        <dbReference type="EMBL" id="RAH42002.1"/>
    </source>
</evidence>
<reference evidence="1" key="1">
    <citation type="submission" date="2018-02" db="EMBL/GenBank/DDBJ databases">
        <title>The genomes of Aspergillus section Nigri reveals drivers in fungal speciation.</title>
        <authorList>
            <consortium name="DOE Joint Genome Institute"/>
            <person name="Vesth T.C."/>
            <person name="Nybo J."/>
            <person name="Theobald S."/>
            <person name="Brandl J."/>
            <person name="Frisvad J.C."/>
            <person name="Nielsen K.F."/>
            <person name="Lyhne E.K."/>
            <person name="Kogle M.E."/>
            <person name="Kuo A."/>
            <person name="Riley R."/>
            <person name="Clum A."/>
            <person name="Nolan M."/>
            <person name="Lipzen A."/>
            <person name="Salamov A."/>
            <person name="Henrissat B."/>
            <person name="Wiebenga A."/>
            <person name="De vries R.P."/>
            <person name="Grigoriev I.V."/>
            <person name="Mortensen U.H."/>
            <person name="Andersen M.R."/>
            <person name="Baker S.E."/>
        </authorList>
    </citation>
    <scope>NUCLEOTIDE SEQUENCE</scope>
    <source>
        <strain evidence="1">CBS 621.78</strain>
    </source>
</reference>
<evidence type="ECO:0000313" key="2">
    <source>
        <dbReference type="Proteomes" id="UP000249057"/>
    </source>
</evidence>
<dbReference type="EMBL" id="KZ825380">
    <property type="protein sequence ID" value="RAH42002.1"/>
    <property type="molecule type" value="Genomic_DNA"/>
</dbReference>
<protein>
    <submittedName>
        <fullName evidence="1">Uncharacterized protein</fullName>
    </submittedName>
</protein>
<dbReference type="Proteomes" id="UP000249057">
    <property type="component" value="Unassembled WGS sequence"/>
</dbReference>
<name>A0ACD1FYH3_9EURO</name>
<accession>A0ACD1FYH3</accession>
<organism evidence="1 2">
    <name type="scientific">Aspergillus brunneoviolaceus CBS 621.78</name>
    <dbReference type="NCBI Taxonomy" id="1450534"/>
    <lineage>
        <taxon>Eukaryota</taxon>
        <taxon>Fungi</taxon>
        <taxon>Dikarya</taxon>
        <taxon>Ascomycota</taxon>
        <taxon>Pezizomycotina</taxon>
        <taxon>Eurotiomycetes</taxon>
        <taxon>Eurotiomycetidae</taxon>
        <taxon>Eurotiales</taxon>
        <taxon>Aspergillaceae</taxon>
        <taxon>Aspergillus</taxon>
        <taxon>Aspergillus subgen. Circumdati</taxon>
    </lineage>
</organism>
<gene>
    <name evidence="1" type="ORF">BO95DRAFT_253362</name>
</gene>
<sequence length="146" mass="16478">MVSTLACASCTSTLVVHLLPLPTCVRRQSFRLVRRMERGGLVYGANNAVRFTLVSGQDTILIIALRVVHGMYRRFTPCKLVVIGRGGGRGLYFLSPQKLGSRLVYYTSFTKRTLLRHVSSLSLFFLLGCCFRLSFLLFIFFSFVIL</sequence>
<keyword evidence="2" id="KW-1185">Reference proteome</keyword>